<accession>A0ABV0Z6T5</accession>
<reference evidence="1 2" key="1">
    <citation type="submission" date="2021-06" db="EMBL/GenBank/DDBJ databases">
        <authorList>
            <person name="Palmer J.M."/>
        </authorList>
    </citation>
    <scope>NUCLEOTIDE SEQUENCE [LARGE SCALE GENOMIC DNA]</scope>
    <source>
        <strain evidence="1 2">AS_MEX2019</strain>
        <tissue evidence="1">Muscle</tissue>
    </source>
</reference>
<sequence length="124" mass="14714">MLCIQTNTELLLELKVNTKYEPWRINWEMTEIKCWLCSTGEKSLTSSPSRAIFRVDPLYIQVFVCLLFMYMNFDDVLFLIYKLQFIDGPTVASSINFNYSVSIFHKVQECVHSWMRKPKLQPLF</sequence>
<dbReference type="Proteomes" id="UP001469553">
    <property type="component" value="Unassembled WGS sequence"/>
</dbReference>
<organism evidence="1 2">
    <name type="scientific">Ameca splendens</name>
    <dbReference type="NCBI Taxonomy" id="208324"/>
    <lineage>
        <taxon>Eukaryota</taxon>
        <taxon>Metazoa</taxon>
        <taxon>Chordata</taxon>
        <taxon>Craniata</taxon>
        <taxon>Vertebrata</taxon>
        <taxon>Euteleostomi</taxon>
        <taxon>Actinopterygii</taxon>
        <taxon>Neopterygii</taxon>
        <taxon>Teleostei</taxon>
        <taxon>Neoteleostei</taxon>
        <taxon>Acanthomorphata</taxon>
        <taxon>Ovalentaria</taxon>
        <taxon>Atherinomorphae</taxon>
        <taxon>Cyprinodontiformes</taxon>
        <taxon>Goodeidae</taxon>
        <taxon>Ameca</taxon>
    </lineage>
</organism>
<dbReference type="EMBL" id="JAHRIP010054032">
    <property type="protein sequence ID" value="MEQ2301656.1"/>
    <property type="molecule type" value="Genomic_DNA"/>
</dbReference>
<gene>
    <name evidence="1" type="ORF">AMECASPLE_038342</name>
</gene>
<comment type="caution">
    <text evidence="1">The sequence shown here is derived from an EMBL/GenBank/DDBJ whole genome shotgun (WGS) entry which is preliminary data.</text>
</comment>
<evidence type="ECO:0000313" key="2">
    <source>
        <dbReference type="Proteomes" id="UP001469553"/>
    </source>
</evidence>
<protein>
    <submittedName>
        <fullName evidence="1">Uncharacterized protein</fullName>
    </submittedName>
</protein>
<keyword evidence="2" id="KW-1185">Reference proteome</keyword>
<proteinExistence type="predicted"/>
<name>A0ABV0Z6T5_9TELE</name>
<evidence type="ECO:0000313" key="1">
    <source>
        <dbReference type="EMBL" id="MEQ2301656.1"/>
    </source>
</evidence>